<gene>
    <name evidence="2" type="ORF">F0U60_26745</name>
</gene>
<keyword evidence="3" id="KW-1185">Reference proteome</keyword>
<sequence>MDELLLAGIDGRTRSRKHHELEQLLLGHLARAEDLHASEREDGTGRCGRRGLGRGGGGGWLGLTGGGGARGEKGKTGDEAFHGFPPCSAWRQGSRL</sequence>
<feature type="compositionally biased region" description="Gly residues" evidence="1">
    <location>
        <begin position="53"/>
        <end position="69"/>
    </location>
</feature>
<feature type="region of interest" description="Disordered" evidence="1">
    <location>
        <begin position="36"/>
        <end position="96"/>
    </location>
</feature>
<evidence type="ECO:0000313" key="3">
    <source>
        <dbReference type="Proteomes" id="UP001611383"/>
    </source>
</evidence>
<feature type="compositionally biased region" description="Basic and acidic residues" evidence="1">
    <location>
        <begin position="70"/>
        <end position="81"/>
    </location>
</feature>
<proteinExistence type="predicted"/>
<protein>
    <submittedName>
        <fullName evidence="2">Uncharacterized protein</fullName>
    </submittedName>
</protein>
<accession>A0ABY9WU64</accession>
<dbReference type="Proteomes" id="UP001611383">
    <property type="component" value="Chromosome"/>
</dbReference>
<evidence type="ECO:0000313" key="2">
    <source>
        <dbReference type="EMBL" id="WNG47324.1"/>
    </source>
</evidence>
<evidence type="ECO:0000256" key="1">
    <source>
        <dbReference type="SAM" id="MobiDB-lite"/>
    </source>
</evidence>
<reference evidence="2 3" key="1">
    <citation type="submission" date="2019-08" db="EMBL/GenBank/DDBJ databases">
        <title>Archangium and Cystobacter genomes.</title>
        <authorList>
            <person name="Chen I.-C.K."/>
            <person name="Wielgoss S."/>
        </authorList>
    </citation>
    <scope>NUCLEOTIDE SEQUENCE [LARGE SCALE GENOMIC DNA]</scope>
    <source>
        <strain evidence="2 3">Cbm 6</strain>
    </source>
</reference>
<name>A0ABY9WU64_9BACT</name>
<dbReference type="EMBL" id="CP043494">
    <property type="protein sequence ID" value="WNG47324.1"/>
    <property type="molecule type" value="Genomic_DNA"/>
</dbReference>
<organism evidence="2 3">
    <name type="scientific">Archangium minus</name>
    <dbReference type="NCBI Taxonomy" id="83450"/>
    <lineage>
        <taxon>Bacteria</taxon>
        <taxon>Pseudomonadati</taxon>
        <taxon>Myxococcota</taxon>
        <taxon>Myxococcia</taxon>
        <taxon>Myxococcales</taxon>
        <taxon>Cystobacterineae</taxon>
        <taxon>Archangiaceae</taxon>
        <taxon>Archangium</taxon>
    </lineage>
</organism>